<dbReference type="GO" id="GO:0040001">
    <property type="term" value="P:establishment of mitotic spindle localization"/>
    <property type="evidence" value="ECO:0007669"/>
    <property type="project" value="TreeGrafter"/>
</dbReference>
<evidence type="ECO:0000313" key="3">
    <source>
        <dbReference type="EMBL" id="KAF6204431.1"/>
    </source>
</evidence>
<name>A0A8S9X7X0_APOLU</name>
<feature type="region of interest" description="Disordered" evidence="1">
    <location>
        <begin position="19"/>
        <end position="174"/>
    </location>
</feature>
<feature type="compositionally biased region" description="Acidic residues" evidence="1">
    <location>
        <begin position="937"/>
        <end position="952"/>
    </location>
</feature>
<comment type="caution">
    <text evidence="3">The sequence shown here is derived from an EMBL/GenBank/DDBJ whole genome shotgun (WGS) entry which is preliminary data.</text>
</comment>
<sequence length="1191" mass="130234">MVAKGKLFSYWETPTRRVLIPTGSTPASRRSNSAVDLQAAQRAKARAQYAALARQKVGSNASLPRPKKSDGPSSLTGPPSPFSPEHSRQGRSRTTRVSQSQPSSRSGSPSSRLNYATFTSNVGDRSRRSPSYSGSRSGATSRETSPGRYGMPPTSGSSRRGGSSIRSTLPSRPPLLSQRILHQSLEAESALADALGETNNVLTSPRRTRLEDHSDDSETSSVCSERSFESNPHRRTSDSFSWSGSQSRLYRELWEPCLRDINEIMLACESTHWSDRKDGLVSLSAYLQAGNTLSPHQLARITDNFTKMLSDSHTKVFTLFLDTVSDLITTHCSDLHQWLYVLLTRLFHKLGSDLLTSVQAKIMRTLDTVREAFGPESVLGWALRFLVDPTQTPNARVKLAVLQWLAKTAPLADPSTAFPSVTGDKDITALALTKMIGWTMGDSIKQGTELRRAAQEAILALFNLNTPYVTLRFAQLPKEYQEAAASLIQGRVRKASGSLDSPGSKQESCLSPDQVYRSIKRTTAEIQSYTCDSKVADTASHDSGISQMSLNDKNDIDLLSNWTAQLSLSSPTRSTNGLDVPDTATNGLNGTSELTGHEDTLGKTLDTIDTLAGDEKKLALSLLATHVKEADPVVISHHFKRILRIILGYIQGDLESREASLSALCEMLKKRTLGSQLQSFTELILINVIKAYSDPNRELAKHTEPCIEEIATALMPDIVLRVLIPLMTAGTYPYNLSVIKAITKVIEAQPDAVLLPFLPELMPGLIQYAVNDDCSVSGCHEGILKKRAEENTASFVNVKPNTLSSSTDDSTSDSDLGAGPADAQIEDFNPYSVRASEANSTPDTIDKLRTEVTVTDPVRNKYVEDYLDSIISTKTKASSHDSEDEESTETGSGKLRTPKRPHVDDDSVMTISDSENEETSKMGSGKLSTLTRPLTIVDDDSVMTNSEDEESTETGSGKLRTPKRPHVDDDSVMTISDSENEETSKTGSGKSSTTTSSNVDDDSVMTNSDVLECTGIKSEKLNRMASSNVEDDDITTSEFILRVDNIAPSFQSSREQVKSSSDMNSADLIEERDSDVEIIEENIEVISVLSDSPDSFTRVSRTFERITRRFRNESDPEPWEQSANVTSSTEPPAKEKLGSISGFRVVGGTRYPIQANIPQGMKAARFSEFADSGKTTTNSTHDYCTYQNTVT</sequence>
<dbReference type="GO" id="GO:0008017">
    <property type="term" value="F:microtubule binding"/>
    <property type="evidence" value="ECO:0007669"/>
    <property type="project" value="TreeGrafter"/>
</dbReference>
<protein>
    <recommendedName>
        <fullName evidence="2">TOG domain-containing protein</fullName>
    </recommendedName>
</protein>
<gene>
    <name evidence="3" type="ORF">GE061_002772</name>
</gene>
<dbReference type="GO" id="GO:0000776">
    <property type="term" value="C:kinetochore"/>
    <property type="evidence" value="ECO:0007669"/>
    <property type="project" value="TreeGrafter"/>
</dbReference>
<evidence type="ECO:0000259" key="2">
    <source>
        <dbReference type="SMART" id="SM01349"/>
    </source>
</evidence>
<feature type="compositionally biased region" description="Polar residues" evidence="1">
    <location>
        <begin position="113"/>
        <end position="122"/>
    </location>
</feature>
<feature type="region of interest" description="Disordered" evidence="1">
    <location>
        <begin position="799"/>
        <end position="844"/>
    </location>
</feature>
<dbReference type="OrthoDB" id="46159at2759"/>
<keyword evidence="4" id="KW-1185">Reference proteome</keyword>
<evidence type="ECO:0000313" key="4">
    <source>
        <dbReference type="Proteomes" id="UP000466442"/>
    </source>
</evidence>
<dbReference type="EMBL" id="WIXP02000010">
    <property type="protein sequence ID" value="KAF6204431.1"/>
    <property type="molecule type" value="Genomic_DNA"/>
</dbReference>
<dbReference type="SUPFAM" id="SSF48371">
    <property type="entry name" value="ARM repeat"/>
    <property type="match status" value="1"/>
</dbReference>
<dbReference type="InterPro" id="IPR011989">
    <property type="entry name" value="ARM-like"/>
</dbReference>
<dbReference type="SMART" id="SM01349">
    <property type="entry name" value="TOG"/>
    <property type="match status" value="1"/>
</dbReference>
<dbReference type="GO" id="GO:0045180">
    <property type="term" value="C:basal cortex"/>
    <property type="evidence" value="ECO:0007669"/>
    <property type="project" value="TreeGrafter"/>
</dbReference>
<feature type="compositionally biased region" description="Low complexity" evidence="1">
    <location>
        <begin position="37"/>
        <end position="56"/>
    </location>
</feature>
<dbReference type="InterPro" id="IPR034085">
    <property type="entry name" value="TOG"/>
</dbReference>
<dbReference type="GO" id="GO:0072686">
    <property type="term" value="C:mitotic spindle"/>
    <property type="evidence" value="ECO:0007669"/>
    <property type="project" value="TreeGrafter"/>
</dbReference>
<dbReference type="Gene3D" id="1.25.10.10">
    <property type="entry name" value="Leucine-rich Repeat Variant"/>
    <property type="match status" value="2"/>
</dbReference>
<dbReference type="PANTHER" id="PTHR21567">
    <property type="entry name" value="CLASP"/>
    <property type="match status" value="1"/>
</dbReference>
<evidence type="ECO:0000256" key="1">
    <source>
        <dbReference type="SAM" id="MobiDB-lite"/>
    </source>
</evidence>
<feature type="compositionally biased region" description="Low complexity" evidence="1">
    <location>
        <begin position="95"/>
        <end position="112"/>
    </location>
</feature>
<accession>A0A8S9X7X0</accession>
<feature type="region of interest" description="Disordered" evidence="1">
    <location>
        <begin position="1112"/>
        <end position="1135"/>
    </location>
</feature>
<dbReference type="GO" id="GO:0005881">
    <property type="term" value="C:cytoplasmic microtubule"/>
    <property type="evidence" value="ECO:0007669"/>
    <property type="project" value="TreeGrafter"/>
</dbReference>
<feature type="region of interest" description="Disordered" evidence="1">
    <location>
        <begin position="196"/>
        <end position="242"/>
    </location>
</feature>
<feature type="compositionally biased region" description="Low complexity" evidence="1">
    <location>
        <begin position="985"/>
        <end position="1006"/>
    </location>
</feature>
<proteinExistence type="predicted"/>
<dbReference type="GO" id="GO:0005876">
    <property type="term" value="C:spindle microtubule"/>
    <property type="evidence" value="ECO:0007669"/>
    <property type="project" value="TreeGrafter"/>
</dbReference>
<feature type="compositionally biased region" description="Low complexity" evidence="1">
    <location>
        <begin position="155"/>
        <end position="167"/>
    </location>
</feature>
<dbReference type="GO" id="GO:0090307">
    <property type="term" value="P:mitotic spindle assembly"/>
    <property type="evidence" value="ECO:0007669"/>
    <property type="project" value="TreeGrafter"/>
</dbReference>
<feature type="compositionally biased region" description="Polar residues" evidence="1">
    <location>
        <begin position="22"/>
        <end position="35"/>
    </location>
</feature>
<feature type="compositionally biased region" description="Polar residues" evidence="1">
    <location>
        <begin position="1121"/>
        <end position="1130"/>
    </location>
</feature>
<dbReference type="AlphaFoldDB" id="A0A8S9X7X0"/>
<feature type="compositionally biased region" description="Basic and acidic residues" evidence="1">
    <location>
        <begin position="226"/>
        <end position="237"/>
    </location>
</feature>
<dbReference type="InterPro" id="IPR016024">
    <property type="entry name" value="ARM-type_fold"/>
</dbReference>
<feature type="domain" description="TOG" evidence="2">
    <location>
        <begin position="257"/>
        <end position="501"/>
    </location>
</feature>
<feature type="region of interest" description="Disordered" evidence="1">
    <location>
        <begin position="874"/>
        <end position="1006"/>
    </location>
</feature>
<reference evidence="3" key="1">
    <citation type="journal article" date="2021" name="Mol. Ecol. Resour.">
        <title>Apolygus lucorum genome provides insights into omnivorousness and mesophyll feeding.</title>
        <authorList>
            <person name="Liu Y."/>
            <person name="Liu H."/>
            <person name="Wang H."/>
            <person name="Huang T."/>
            <person name="Liu B."/>
            <person name="Yang B."/>
            <person name="Yin L."/>
            <person name="Li B."/>
            <person name="Zhang Y."/>
            <person name="Zhang S."/>
            <person name="Jiang F."/>
            <person name="Zhang X."/>
            <person name="Ren Y."/>
            <person name="Wang B."/>
            <person name="Wang S."/>
            <person name="Lu Y."/>
            <person name="Wu K."/>
            <person name="Fan W."/>
            <person name="Wang G."/>
        </authorList>
    </citation>
    <scope>NUCLEOTIDE SEQUENCE</scope>
    <source>
        <strain evidence="3">12Hb</strain>
    </source>
</reference>
<feature type="compositionally biased region" description="Low complexity" evidence="1">
    <location>
        <begin position="129"/>
        <end position="142"/>
    </location>
</feature>
<organism evidence="3 4">
    <name type="scientific">Apolygus lucorum</name>
    <name type="common">Small green plant bug</name>
    <name type="synonym">Lygocoris lucorum</name>
    <dbReference type="NCBI Taxonomy" id="248454"/>
    <lineage>
        <taxon>Eukaryota</taxon>
        <taxon>Metazoa</taxon>
        <taxon>Ecdysozoa</taxon>
        <taxon>Arthropoda</taxon>
        <taxon>Hexapoda</taxon>
        <taxon>Insecta</taxon>
        <taxon>Pterygota</taxon>
        <taxon>Neoptera</taxon>
        <taxon>Paraneoptera</taxon>
        <taxon>Hemiptera</taxon>
        <taxon>Heteroptera</taxon>
        <taxon>Panheteroptera</taxon>
        <taxon>Cimicomorpha</taxon>
        <taxon>Miridae</taxon>
        <taxon>Mirini</taxon>
        <taxon>Apolygus</taxon>
    </lineage>
</organism>
<dbReference type="GO" id="GO:0005815">
    <property type="term" value="C:microtubule organizing center"/>
    <property type="evidence" value="ECO:0007669"/>
    <property type="project" value="TreeGrafter"/>
</dbReference>
<dbReference type="Proteomes" id="UP000466442">
    <property type="component" value="Unassembled WGS sequence"/>
</dbReference>
<feature type="compositionally biased region" description="Low complexity" evidence="1">
    <location>
        <begin position="802"/>
        <end position="816"/>
    </location>
</feature>
<dbReference type="PANTHER" id="PTHR21567:SF9">
    <property type="entry name" value="CLIP-ASSOCIATING PROTEIN"/>
    <property type="match status" value="1"/>
</dbReference>